<keyword evidence="6" id="KW-0472">Membrane</keyword>
<dbReference type="GO" id="GO:0016020">
    <property type="term" value="C:membrane"/>
    <property type="evidence" value="ECO:0007669"/>
    <property type="project" value="UniProtKB-SubCell"/>
</dbReference>
<dbReference type="GO" id="GO:0006493">
    <property type="term" value="P:protein O-linked glycosylation"/>
    <property type="evidence" value="ECO:0007669"/>
    <property type="project" value="TreeGrafter"/>
</dbReference>
<reference evidence="7 8" key="1">
    <citation type="submission" date="2019-09" db="EMBL/GenBank/DDBJ databases">
        <authorList>
            <person name="Brejova B."/>
        </authorList>
    </citation>
    <scope>NUCLEOTIDE SEQUENCE [LARGE SCALE GENOMIC DNA]</scope>
</reference>
<evidence type="ECO:0000256" key="2">
    <source>
        <dbReference type="ARBA" id="ARBA00007677"/>
    </source>
</evidence>
<dbReference type="PANTHER" id="PTHR31121:SF6">
    <property type="entry name" value="ALPHA-1,2 MANNOSYLTRANSFERASE KTR1"/>
    <property type="match status" value="1"/>
</dbReference>
<dbReference type="Gene3D" id="3.90.550.10">
    <property type="entry name" value="Spore Coat Polysaccharide Biosynthesis Protein SpsA, Chain A"/>
    <property type="match status" value="1"/>
</dbReference>
<dbReference type="EMBL" id="CABVLU010000002">
    <property type="protein sequence ID" value="VVT49951.1"/>
    <property type="molecule type" value="Genomic_DNA"/>
</dbReference>
<dbReference type="AlphaFoldDB" id="A0A5E8BGG7"/>
<keyword evidence="4" id="KW-0808">Transferase</keyword>
<evidence type="ECO:0000256" key="6">
    <source>
        <dbReference type="SAM" id="Phobius"/>
    </source>
</evidence>
<evidence type="ECO:0000256" key="4">
    <source>
        <dbReference type="ARBA" id="ARBA00022679"/>
    </source>
</evidence>
<comment type="subcellular location">
    <subcellularLocation>
        <location evidence="1">Membrane</location>
        <topology evidence="1">Single-pass type II membrane protein</topology>
    </subcellularLocation>
</comment>
<dbReference type="GO" id="GO:0000032">
    <property type="term" value="P:cell wall mannoprotein biosynthetic process"/>
    <property type="evidence" value="ECO:0007669"/>
    <property type="project" value="TreeGrafter"/>
</dbReference>
<organism evidence="7 8">
    <name type="scientific">Magnusiomyces paraingens</name>
    <dbReference type="NCBI Taxonomy" id="2606893"/>
    <lineage>
        <taxon>Eukaryota</taxon>
        <taxon>Fungi</taxon>
        <taxon>Dikarya</taxon>
        <taxon>Ascomycota</taxon>
        <taxon>Saccharomycotina</taxon>
        <taxon>Dipodascomycetes</taxon>
        <taxon>Dipodascales</taxon>
        <taxon>Dipodascaceae</taxon>
        <taxon>Magnusiomyces</taxon>
    </lineage>
</organism>
<accession>A0A5E8BGG7</accession>
<gene>
    <name evidence="7" type="ORF">SAPINGB_P002526</name>
</gene>
<dbReference type="GO" id="GO:0005794">
    <property type="term" value="C:Golgi apparatus"/>
    <property type="evidence" value="ECO:0007669"/>
    <property type="project" value="TreeGrafter"/>
</dbReference>
<dbReference type="InterPro" id="IPR002685">
    <property type="entry name" value="Glyco_trans_15"/>
</dbReference>
<feature type="transmembrane region" description="Helical" evidence="6">
    <location>
        <begin position="12"/>
        <end position="33"/>
    </location>
</feature>
<dbReference type="SUPFAM" id="SSF53448">
    <property type="entry name" value="Nucleotide-diphospho-sugar transferases"/>
    <property type="match status" value="1"/>
</dbReference>
<keyword evidence="6" id="KW-0812">Transmembrane</keyword>
<dbReference type="GeneID" id="43581344"/>
<keyword evidence="6" id="KW-1133">Transmembrane helix</keyword>
<dbReference type="RefSeq" id="XP_031853135.1">
    <property type="nucleotide sequence ID" value="XM_031997244.1"/>
</dbReference>
<evidence type="ECO:0000256" key="3">
    <source>
        <dbReference type="ARBA" id="ARBA00022676"/>
    </source>
</evidence>
<protein>
    <recommendedName>
        <fullName evidence="9">Glycosyltransferase family 15 protein</fullName>
    </recommendedName>
</protein>
<dbReference type="OrthoDB" id="439943at2759"/>
<sequence length="431" mass="50880">MKYFPATLISRGFLRIIRILVIIIAIYGLLYHFSINLSLPTQPISYFPELVSLERLLGSNQTIDNKFADNVYERANATFVTLARNEDLFDLLAAVQSVEYSFNSKYKYDWIFFNDKEFSPIFKRYFSKLVSGKAEFHILDEQYWGYPDWVDLEKAKKSREDLVAKKIIYGGSESYRHMCRFESGLFYRHPALNNYKYYWRVEPGVKYTCLADKDYFKYMEENDLTYGFTISLIEHRKTIPSLWNTTLNFLHQNPQFIHENNFIDFITDEHMTEYNLCHFWSNFEIADLDFYRSEAYSKYFDYLDASGGFFYERWGDAPVHSIAASIFLNKTKIHHFDDIGYEHPPFQSCPSSEQTRLNNKCVCNPKKSFTWSPRSCVGRYYRLQGKLRPKNEITPNIDEPISDGSNKLEEIKEKIKTNLEDKKSNKKKGGS</sequence>
<dbReference type="GO" id="GO:0000026">
    <property type="term" value="F:alpha-1,2-mannosyltransferase activity"/>
    <property type="evidence" value="ECO:0007669"/>
    <property type="project" value="TreeGrafter"/>
</dbReference>
<evidence type="ECO:0008006" key="9">
    <source>
        <dbReference type="Google" id="ProtNLM"/>
    </source>
</evidence>
<dbReference type="FunFam" id="3.90.550.10:FF:000051">
    <property type="entry name" value="Alpha-1,2-mannosyltransferase (Ktr4)"/>
    <property type="match status" value="1"/>
</dbReference>
<keyword evidence="3" id="KW-0328">Glycosyltransferase</keyword>
<comment type="similarity">
    <text evidence="2">Belongs to the glycosyltransferase 15 family.</text>
</comment>
<evidence type="ECO:0000313" key="8">
    <source>
        <dbReference type="Proteomes" id="UP000398389"/>
    </source>
</evidence>
<keyword evidence="8" id="KW-1185">Reference proteome</keyword>
<dbReference type="InterPro" id="IPR029044">
    <property type="entry name" value="Nucleotide-diphossugar_trans"/>
</dbReference>
<dbReference type="Proteomes" id="UP000398389">
    <property type="component" value="Unassembled WGS sequence"/>
</dbReference>
<evidence type="ECO:0000313" key="7">
    <source>
        <dbReference type="EMBL" id="VVT49951.1"/>
    </source>
</evidence>
<dbReference type="PANTHER" id="PTHR31121">
    <property type="entry name" value="ALPHA-1,2 MANNOSYLTRANSFERASE KTR1"/>
    <property type="match status" value="1"/>
</dbReference>
<evidence type="ECO:0000256" key="5">
    <source>
        <dbReference type="ARBA" id="ARBA00022968"/>
    </source>
</evidence>
<evidence type="ECO:0000256" key="1">
    <source>
        <dbReference type="ARBA" id="ARBA00004606"/>
    </source>
</evidence>
<proteinExistence type="inferred from homology"/>
<dbReference type="Pfam" id="PF01793">
    <property type="entry name" value="Glyco_transf_15"/>
    <property type="match status" value="1"/>
</dbReference>
<dbReference type="GO" id="GO:0006487">
    <property type="term" value="P:protein N-linked glycosylation"/>
    <property type="evidence" value="ECO:0007669"/>
    <property type="project" value="TreeGrafter"/>
</dbReference>
<keyword evidence="5" id="KW-0735">Signal-anchor</keyword>
<name>A0A5E8BGG7_9ASCO</name>